<dbReference type="EMBL" id="NBTZ01000145">
    <property type="protein sequence ID" value="OTP67845.1"/>
    <property type="molecule type" value="Genomic_DNA"/>
</dbReference>
<dbReference type="AlphaFoldDB" id="A0A242M9L4"/>
<gene>
    <name evidence="1" type="ORF">PAMC26577_35495</name>
</gene>
<evidence type="ECO:0000313" key="2">
    <source>
        <dbReference type="Proteomes" id="UP000195221"/>
    </source>
</evidence>
<proteinExistence type="predicted"/>
<accession>A0A242M9L4</accession>
<protein>
    <submittedName>
        <fullName evidence="1">Uncharacterized protein</fullName>
    </submittedName>
</protein>
<sequence length="66" mass="7224">MSCFRARSANPGSDDVRQYGAPLQRHLLPVRDVVEARGQHRVERLFQQPSDASLLGPVGITSAIPV</sequence>
<reference evidence="1 2" key="1">
    <citation type="submission" date="2017-03" db="EMBL/GenBank/DDBJ databases">
        <title>Genome analysis of strain PAMC 26577.</title>
        <authorList>
            <person name="Oh H.-M."/>
            <person name="Yang J.-A."/>
        </authorList>
    </citation>
    <scope>NUCLEOTIDE SEQUENCE [LARGE SCALE GENOMIC DNA]</scope>
    <source>
        <strain evidence="1 2">PAMC 26577</strain>
    </source>
</reference>
<comment type="caution">
    <text evidence="1">The sequence shown here is derived from an EMBL/GenBank/DDBJ whole genome shotgun (WGS) entry which is preliminary data.</text>
</comment>
<dbReference type="Proteomes" id="UP000195221">
    <property type="component" value="Unassembled WGS sequence"/>
</dbReference>
<name>A0A242M9L4_CABSO</name>
<evidence type="ECO:0000313" key="1">
    <source>
        <dbReference type="EMBL" id="OTP67845.1"/>
    </source>
</evidence>
<organism evidence="1 2">
    <name type="scientific">Caballeronia sordidicola</name>
    <name type="common">Burkholderia sordidicola</name>
    <dbReference type="NCBI Taxonomy" id="196367"/>
    <lineage>
        <taxon>Bacteria</taxon>
        <taxon>Pseudomonadati</taxon>
        <taxon>Pseudomonadota</taxon>
        <taxon>Betaproteobacteria</taxon>
        <taxon>Burkholderiales</taxon>
        <taxon>Burkholderiaceae</taxon>
        <taxon>Caballeronia</taxon>
    </lineage>
</organism>